<proteinExistence type="predicted"/>
<name>A0A0G1YW30_9BACT</name>
<accession>A0A0G1YW30</accession>
<evidence type="ECO:0008006" key="3">
    <source>
        <dbReference type="Google" id="ProtNLM"/>
    </source>
</evidence>
<dbReference type="Proteomes" id="UP000034789">
    <property type="component" value="Unassembled WGS sequence"/>
</dbReference>
<dbReference type="AlphaFoldDB" id="A0A0G1YW30"/>
<gene>
    <name evidence="1" type="ORF">UY98_C0008G0018</name>
</gene>
<comment type="caution">
    <text evidence="1">The sequence shown here is derived from an EMBL/GenBank/DDBJ whole genome shotgun (WGS) entry which is preliminary data.</text>
</comment>
<evidence type="ECO:0000313" key="2">
    <source>
        <dbReference type="Proteomes" id="UP000034789"/>
    </source>
</evidence>
<protein>
    <recommendedName>
        <fullName evidence="3">SpoVT-AbrB domain-containing protein</fullName>
    </recommendedName>
</protein>
<evidence type="ECO:0000313" key="1">
    <source>
        <dbReference type="EMBL" id="KKW47643.1"/>
    </source>
</evidence>
<organism evidence="1 2">
    <name type="scientific">Candidatus Kaiserbacteria bacterium GW2011_GWA2_58_9</name>
    <dbReference type="NCBI Taxonomy" id="1618672"/>
    <lineage>
        <taxon>Bacteria</taxon>
        <taxon>Candidatus Kaiseribacteriota</taxon>
    </lineage>
</organism>
<reference evidence="1 2" key="1">
    <citation type="journal article" date="2015" name="Nature">
        <title>rRNA introns, odd ribosomes, and small enigmatic genomes across a large radiation of phyla.</title>
        <authorList>
            <person name="Brown C.T."/>
            <person name="Hug L.A."/>
            <person name="Thomas B.C."/>
            <person name="Sharon I."/>
            <person name="Castelle C.J."/>
            <person name="Singh A."/>
            <person name="Wilkins M.J."/>
            <person name="Williams K.H."/>
            <person name="Banfield J.F."/>
        </authorList>
    </citation>
    <scope>NUCLEOTIDE SEQUENCE [LARGE SCALE GENOMIC DNA]</scope>
</reference>
<sequence length="53" mass="6282">MKYARKLTKSARYSLSLTIPSAIVKKYKWREKQKLALTDAGRGTLIVRDWKRR</sequence>
<dbReference type="EMBL" id="LCSD01000008">
    <property type="protein sequence ID" value="KKW47643.1"/>
    <property type="molecule type" value="Genomic_DNA"/>
</dbReference>